<proteinExistence type="predicted"/>
<reference evidence="2" key="1">
    <citation type="journal article" date="2012" name="Proc. Natl. Acad. Sci. U.S.A.">
        <title>Antigenic diversity is generated by distinct evolutionary mechanisms in African trypanosome species.</title>
        <authorList>
            <person name="Jackson A.P."/>
            <person name="Berry A."/>
            <person name="Aslett M."/>
            <person name="Allison H.C."/>
            <person name="Burton P."/>
            <person name="Vavrova-Anderson J."/>
            <person name="Brown R."/>
            <person name="Browne H."/>
            <person name="Corton N."/>
            <person name="Hauser H."/>
            <person name="Gamble J."/>
            <person name="Gilderthorp R."/>
            <person name="Marcello L."/>
            <person name="McQuillan J."/>
            <person name="Otto T.D."/>
            <person name="Quail M.A."/>
            <person name="Sanders M.J."/>
            <person name="van Tonder A."/>
            <person name="Ginger M.L."/>
            <person name="Field M.C."/>
            <person name="Barry J.D."/>
            <person name="Hertz-Fowler C."/>
            <person name="Berriman M."/>
        </authorList>
    </citation>
    <scope>NUCLEOTIDE SEQUENCE</scope>
    <source>
        <strain evidence="2">Y486</strain>
    </source>
</reference>
<feature type="region of interest" description="Disordered" evidence="1">
    <location>
        <begin position="218"/>
        <end position="248"/>
    </location>
</feature>
<evidence type="ECO:0000256" key="1">
    <source>
        <dbReference type="SAM" id="MobiDB-lite"/>
    </source>
</evidence>
<protein>
    <submittedName>
        <fullName evidence="2">Uncharacterized protein</fullName>
    </submittedName>
</protein>
<feature type="compositionally biased region" description="Polar residues" evidence="1">
    <location>
        <begin position="219"/>
        <end position="242"/>
    </location>
</feature>
<dbReference type="SUPFAM" id="SSF48371">
    <property type="entry name" value="ARM repeat"/>
    <property type="match status" value="1"/>
</dbReference>
<sequence>MSFSIRRFPTTGSRVDHSLEGWSIIEKITDFTHAVCRASNGKGSAILIALPRQPRQQFVFLESVDGQPGPGPRQKAQQMEEEQIGVLLTTSFVLPSKEEGQRTTMTFLEQPVVGSDARYGYVVEPFEVAVRSDKVFVCSTGRAVSGEVMSYTSQGATPARESSSARESNRGPYSTGDMSDLHQEALNGDYAEEEIGYSFTLCDMRPLYQPPLAKHRSHSFSAVNQKQRCLPSDTRNAPSPSMGTVLPPLQKLTSTQAARYGETCHASAEASRTGVSGIPRTQTRGHGTAAVKRRRLPIEPLPLPLLLSRVPPVNVGDTHLMVTHVNGMRRHYVVQTVKSVGSHSCEYDFSDPSSEYSSGGPIFDMQGNFVGLQHQVGDYSCGILISSIVHHLFHSMLLGICRLPIAEMPTHTEDDNNMRQMVPEEEFNQPFHVNQLYSVFSVGAGDQLIPYEEFKRPMRHDDRQDIDLWPLIAPPRSDLVWKEFYTDFESIFLILHSFSHAPQIIKLALWEMCNQTHVKDLCHTSSYGGIGLLLEIIDGYPKDAEIISSAVVALARCSLFELNREAIVCCDGLLTLLHIMDEYTNNKSILHYGFCCLCNLMDAESSTSADAIDFFVRCDGIDLAIEALCVHKEESHVLRHTALALSCVVCESDRHVHTMLDHGITQILIERMKSKTEDEFAFLGLVTLLRKLLNSVLENNRSTRSSLLMSSSIFTEDQMEMDVPRLNTCTSTSSTCRTEAGRALVHELTEGNVLALLARVMMNALETHSSAAVRLLIECVGSTVVLMRYCSVDSHDIEDMGLQETCRRIIASYPAEKLLRRMAGVIIKSSLNDEYQLED</sequence>
<name>G0TXS3_TRYVY</name>
<feature type="region of interest" description="Disordered" evidence="1">
    <location>
        <begin position="149"/>
        <end position="180"/>
    </location>
</feature>
<dbReference type="VEuPathDB" id="TriTrypDB:TvY486_0701080"/>
<feature type="region of interest" description="Disordered" evidence="1">
    <location>
        <begin position="263"/>
        <end position="291"/>
    </location>
</feature>
<dbReference type="Gene3D" id="1.25.10.10">
    <property type="entry name" value="Leucine-rich Repeat Variant"/>
    <property type="match status" value="1"/>
</dbReference>
<organism evidence="2">
    <name type="scientific">Trypanosoma vivax (strain Y486)</name>
    <dbReference type="NCBI Taxonomy" id="1055687"/>
    <lineage>
        <taxon>Eukaryota</taxon>
        <taxon>Discoba</taxon>
        <taxon>Euglenozoa</taxon>
        <taxon>Kinetoplastea</taxon>
        <taxon>Metakinetoplastina</taxon>
        <taxon>Trypanosomatida</taxon>
        <taxon>Trypanosomatidae</taxon>
        <taxon>Trypanosoma</taxon>
        <taxon>Duttonella</taxon>
    </lineage>
</organism>
<evidence type="ECO:0000313" key="2">
    <source>
        <dbReference type="EMBL" id="CCC48765.1"/>
    </source>
</evidence>
<gene>
    <name evidence="2" type="ORF">TVY486_0701080</name>
</gene>
<accession>G0TXS3</accession>
<dbReference type="InterPro" id="IPR011989">
    <property type="entry name" value="ARM-like"/>
</dbReference>
<dbReference type="EMBL" id="HE573023">
    <property type="protein sequence ID" value="CCC48765.1"/>
    <property type="molecule type" value="Genomic_DNA"/>
</dbReference>
<dbReference type="AlphaFoldDB" id="G0TXS3"/>
<dbReference type="InterPro" id="IPR016024">
    <property type="entry name" value="ARM-type_fold"/>
</dbReference>